<comment type="caution">
    <text evidence="2">The sequence shown here is derived from an EMBL/GenBank/DDBJ whole genome shotgun (WGS) entry which is preliminary data.</text>
</comment>
<evidence type="ECO:0000259" key="1">
    <source>
        <dbReference type="Pfam" id="PF12697"/>
    </source>
</evidence>
<proteinExistence type="predicted"/>
<sequence length="243" mass="25958">MTDDTPTTFVLVPGAGGEAWFWHLLVPQLRALGHDAVTMDLPAGDERAGLDEYAEVVLAALPPAGGRTVVVGQSMGGLTATLVAARAPVDMLVLLNAMVPRPGETPGEWWTNTGFDQAREAEAARHGDDPGDVMAAFFHDVPDAVRVAAEERGDPEQTATPFALPWPLDAWPNVPTRFLQGRDDRFFPLAFQQAQVADRLGIEVDEMAGGHLVALSRPAELAARLDAYAAELTEALRATGSRS</sequence>
<dbReference type="InterPro" id="IPR052897">
    <property type="entry name" value="Sec-Metab_Biosynth_Hydrolase"/>
</dbReference>
<evidence type="ECO:0000313" key="2">
    <source>
        <dbReference type="EMBL" id="GEL21389.1"/>
    </source>
</evidence>
<name>A0A511D9A6_9PSEU</name>
<keyword evidence="2" id="KW-0378">Hydrolase</keyword>
<keyword evidence="3" id="KW-1185">Reference proteome</keyword>
<dbReference type="InterPro" id="IPR029058">
    <property type="entry name" value="AB_hydrolase_fold"/>
</dbReference>
<dbReference type="PANTHER" id="PTHR37017:SF11">
    <property type="entry name" value="ESTERASE_LIPASE_THIOESTERASE DOMAIN-CONTAINING PROTEIN"/>
    <property type="match status" value="1"/>
</dbReference>
<dbReference type="Pfam" id="PF12697">
    <property type="entry name" value="Abhydrolase_6"/>
    <property type="match status" value="1"/>
</dbReference>
<dbReference type="SUPFAM" id="SSF53474">
    <property type="entry name" value="alpha/beta-Hydrolases"/>
    <property type="match status" value="1"/>
</dbReference>
<dbReference type="EMBL" id="BJVJ01000002">
    <property type="protein sequence ID" value="GEL21389.1"/>
    <property type="molecule type" value="Genomic_DNA"/>
</dbReference>
<organism evidence="2 3">
    <name type="scientific">Pseudonocardia sulfidoxydans NBRC 16205</name>
    <dbReference type="NCBI Taxonomy" id="1223511"/>
    <lineage>
        <taxon>Bacteria</taxon>
        <taxon>Bacillati</taxon>
        <taxon>Actinomycetota</taxon>
        <taxon>Actinomycetes</taxon>
        <taxon>Pseudonocardiales</taxon>
        <taxon>Pseudonocardiaceae</taxon>
        <taxon>Pseudonocardia</taxon>
    </lineage>
</organism>
<evidence type="ECO:0000313" key="3">
    <source>
        <dbReference type="Proteomes" id="UP000321685"/>
    </source>
</evidence>
<dbReference type="Proteomes" id="UP000321685">
    <property type="component" value="Unassembled WGS sequence"/>
</dbReference>
<dbReference type="PANTHER" id="PTHR37017">
    <property type="entry name" value="AB HYDROLASE-1 DOMAIN-CONTAINING PROTEIN-RELATED"/>
    <property type="match status" value="1"/>
</dbReference>
<reference evidence="2 3" key="1">
    <citation type="submission" date="2019-07" db="EMBL/GenBank/DDBJ databases">
        <title>Whole genome shotgun sequence of Pseudonocardia sulfidoxydans NBRC 16205.</title>
        <authorList>
            <person name="Hosoyama A."/>
            <person name="Uohara A."/>
            <person name="Ohji S."/>
            <person name="Ichikawa N."/>
        </authorList>
    </citation>
    <scope>NUCLEOTIDE SEQUENCE [LARGE SCALE GENOMIC DNA]</scope>
    <source>
        <strain evidence="2 3">NBRC 16205</strain>
    </source>
</reference>
<dbReference type="InterPro" id="IPR000073">
    <property type="entry name" value="AB_hydrolase_1"/>
</dbReference>
<dbReference type="RefSeq" id="WP_147102023.1">
    <property type="nucleotide sequence ID" value="NZ_BJVJ01000002.1"/>
</dbReference>
<dbReference type="AlphaFoldDB" id="A0A511D9A6"/>
<dbReference type="OrthoDB" id="9773549at2"/>
<gene>
    <name evidence="2" type="ORF">PSU4_03430</name>
</gene>
<feature type="domain" description="AB hydrolase-1" evidence="1">
    <location>
        <begin position="9"/>
        <end position="223"/>
    </location>
</feature>
<dbReference type="GO" id="GO:0016787">
    <property type="term" value="F:hydrolase activity"/>
    <property type="evidence" value="ECO:0007669"/>
    <property type="project" value="UniProtKB-KW"/>
</dbReference>
<protein>
    <submittedName>
        <fullName evidence="2">Alpha/beta hydrolase</fullName>
    </submittedName>
</protein>
<accession>A0A511D9A6</accession>
<dbReference type="Gene3D" id="3.40.50.1820">
    <property type="entry name" value="alpha/beta hydrolase"/>
    <property type="match status" value="1"/>
</dbReference>